<dbReference type="RefSeq" id="WP_377317347.1">
    <property type="nucleotide sequence ID" value="NZ_JBHUIY010000028.1"/>
</dbReference>
<comment type="caution">
    <text evidence="1">The sequence shown here is derived from an EMBL/GenBank/DDBJ whole genome shotgun (WGS) entry which is preliminary data.</text>
</comment>
<evidence type="ECO:0000313" key="1">
    <source>
        <dbReference type="EMBL" id="MFD2234786.1"/>
    </source>
</evidence>
<sequence>MMNAIPRSDVGRRGGDAAGAPLCLSAKEAAALCSVPVATLKTHGPKPVKLGRHNRWRVADLEAWVGGGKAAEQPAEDADEALHALEGLDL</sequence>
<reference evidence="2" key="1">
    <citation type="journal article" date="2019" name="Int. J. Syst. Evol. Microbiol.">
        <title>The Global Catalogue of Microorganisms (GCM) 10K type strain sequencing project: providing services to taxonomists for standard genome sequencing and annotation.</title>
        <authorList>
            <consortium name="The Broad Institute Genomics Platform"/>
            <consortium name="The Broad Institute Genome Sequencing Center for Infectious Disease"/>
            <person name="Wu L."/>
            <person name="Ma J."/>
        </authorList>
    </citation>
    <scope>NUCLEOTIDE SEQUENCE [LARGE SCALE GENOMIC DNA]</scope>
    <source>
        <strain evidence="2">KCTC 15012</strain>
    </source>
</reference>
<name>A0ABW5CF02_9PROT</name>
<accession>A0ABW5CF02</accession>
<organism evidence="1 2">
    <name type="scientific">Phaeospirillum tilakii</name>
    <dbReference type="NCBI Taxonomy" id="741673"/>
    <lineage>
        <taxon>Bacteria</taxon>
        <taxon>Pseudomonadati</taxon>
        <taxon>Pseudomonadota</taxon>
        <taxon>Alphaproteobacteria</taxon>
        <taxon>Rhodospirillales</taxon>
        <taxon>Rhodospirillaceae</taxon>
        <taxon>Phaeospirillum</taxon>
    </lineage>
</organism>
<gene>
    <name evidence="1" type="ORF">ACFSNB_13320</name>
</gene>
<proteinExistence type="predicted"/>
<protein>
    <submittedName>
        <fullName evidence="1">Helix-turn-helix transcriptional regulator</fullName>
    </submittedName>
</protein>
<dbReference type="Proteomes" id="UP001597296">
    <property type="component" value="Unassembled WGS sequence"/>
</dbReference>
<dbReference type="EMBL" id="JBHUIY010000028">
    <property type="protein sequence ID" value="MFD2234786.1"/>
    <property type="molecule type" value="Genomic_DNA"/>
</dbReference>
<keyword evidence="2" id="KW-1185">Reference proteome</keyword>
<evidence type="ECO:0000313" key="2">
    <source>
        <dbReference type="Proteomes" id="UP001597296"/>
    </source>
</evidence>